<dbReference type="Proteomes" id="UP000002695">
    <property type="component" value="Chromosome"/>
</dbReference>
<evidence type="ECO:0000313" key="3">
    <source>
        <dbReference type="Proteomes" id="UP000002695"/>
    </source>
</evidence>
<gene>
    <name evidence="2" type="ordered locus">STM14_1636</name>
</gene>
<keyword evidence="3" id="KW-1185">Reference proteome</keyword>
<feature type="compositionally biased region" description="Polar residues" evidence="1">
    <location>
        <begin position="21"/>
        <end position="34"/>
    </location>
</feature>
<evidence type="ECO:0000256" key="1">
    <source>
        <dbReference type="SAM" id="MobiDB-lite"/>
    </source>
</evidence>
<evidence type="ECO:0000313" key="2">
    <source>
        <dbReference type="EMBL" id="ACY88115.1"/>
    </source>
</evidence>
<dbReference type="HOGENOM" id="CLU_3375846_0_0_6"/>
<dbReference type="KEGG" id="seo:STM14_1636"/>
<proteinExistence type="predicted"/>
<name>A0A0F6B0T7_SALT1</name>
<feature type="region of interest" description="Disordered" evidence="1">
    <location>
        <begin position="15"/>
        <end position="34"/>
    </location>
</feature>
<dbReference type="AlphaFoldDB" id="A0A0F6B0T7"/>
<accession>A0A0F6B0T7</accession>
<organism evidence="2 3">
    <name type="scientific">Salmonella typhimurium (strain 14028s / SGSC 2262)</name>
    <dbReference type="NCBI Taxonomy" id="588858"/>
    <lineage>
        <taxon>Bacteria</taxon>
        <taxon>Pseudomonadati</taxon>
        <taxon>Pseudomonadota</taxon>
        <taxon>Gammaproteobacteria</taxon>
        <taxon>Enterobacterales</taxon>
        <taxon>Enterobacteriaceae</taxon>
        <taxon>Salmonella</taxon>
    </lineage>
</organism>
<sequence length="34" mass="3814">MMGITINQSLLISSARRVTPRRQNGMITKTNPLN</sequence>
<protein>
    <submittedName>
        <fullName evidence="2">Uncharacterized protein</fullName>
    </submittedName>
</protein>
<reference evidence="2 3" key="1">
    <citation type="journal article" date="2010" name="J. Bacteriol.">
        <title>Short-term signatures of evolutionary change in the Salmonella enterica serovar typhimurium 14028 genome.</title>
        <authorList>
            <person name="Jarvik T."/>
            <person name="Smillie C."/>
            <person name="Groisman E.A."/>
            <person name="Ochman H."/>
        </authorList>
    </citation>
    <scope>NUCLEOTIDE SEQUENCE [LARGE SCALE GENOMIC DNA]</scope>
    <source>
        <strain evidence="3">14028s / SGSC 2262</strain>
    </source>
</reference>
<dbReference type="EMBL" id="CP001363">
    <property type="protein sequence ID" value="ACY88115.1"/>
    <property type="molecule type" value="Genomic_DNA"/>
</dbReference>